<keyword evidence="4" id="KW-1185">Reference proteome</keyword>
<dbReference type="OrthoDB" id="981213at2"/>
<evidence type="ECO:0000256" key="2">
    <source>
        <dbReference type="SAM" id="Phobius"/>
    </source>
</evidence>
<dbReference type="RefSeq" id="WP_105982974.1">
    <property type="nucleotide sequence ID" value="NZ_MQUC01000003.1"/>
</dbReference>
<keyword evidence="2" id="KW-0812">Transmembrane</keyword>
<accession>A0A2S9WUQ5</accession>
<feature type="transmembrane region" description="Helical" evidence="2">
    <location>
        <begin position="119"/>
        <end position="140"/>
    </location>
</feature>
<keyword evidence="2" id="KW-0472">Membrane</keyword>
<feature type="compositionally biased region" description="Basic and acidic residues" evidence="1">
    <location>
        <begin position="175"/>
        <end position="187"/>
    </location>
</feature>
<name>A0A2S9WUQ5_9FLAO</name>
<protein>
    <recommendedName>
        <fullName evidence="5">tRNA (Guanine-N1)-methyltransferase</fullName>
    </recommendedName>
</protein>
<proteinExistence type="predicted"/>
<dbReference type="AlphaFoldDB" id="A0A2S9WUQ5"/>
<evidence type="ECO:0000313" key="3">
    <source>
        <dbReference type="EMBL" id="PRP67207.1"/>
    </source>
</evidence>
<reference evidence="3 4" key="1">
    <citation type="submission" date="2016-11" db="EMBL/GenBank/DDBJ databases">
        <title>Trade-off between light-utilization and light-protection in marine flavobacteria.</title>
        <authorList>
            <person name="Kumagai Y."/>
        </authorList>
    </citation>
    <scope>NUCLEOTIDE SEQUENCE [LARGE SCALE GENOMIC DNA]</scope>
    <source>
        <strain evidence="3 4">JCM 17109</strain>
    </source>
</reference>
<evidence type="ECO:0008006" key="5">
    <source>
        <dbReference type="Google" id="ProtNLM"/>
    </source>
</evidence>
<evidence type="ECO:0000313" key="4">
    <source>
        <dbReference type="Proteomes" id="UP000239532"/>
    </source>
</evidence>
<evidence type="ECO:0000256" key="1">
    <source>
        <dbReference type="SAM" id="MobiDB-lite"/>
    </source>
</evidence>
<sequence>MKNLIYTGLFISAIGIAQDQTMDQNPIDNQFEKLISESNNFNNYKVVKESDLKNLRVNTSTYILELNERIEQLEESVALEKQAQIPLQEQLTAANTNVEQLNAEKDAISLLGIAMNKDVYNIMVWSIVGLLAIALVSIVLQYRKSNAVTQQAKAELATSEAELEELRRKSIEEKQRLGRQLQDERNKLSRLKTAN</sequence>
<gene>
    <name evidence="3" type="ORF">BST86_08890</name>
</gene>
<dbReference type="EMBL" id="MQUC01000003">
    <property type="protein sequence ID" value="PRP67207.1"/>
    <property type="molecule type" value="Genomic_DNA"/>
</dbReference>
<dbReference type="Proteomes" id="UP000239532">
    <property type="component" value="Unassembled WGS sequence"/>
</dbReference>
<comment type="caution">
    <text evidence="3">The sequence shown here is derived from an EMBL/GenBank/DDBJ whole genome shotgun (WGS) entry which is preliminary data.</text>
</comment>
<keyword evidence="2" id="KW-1133">Transmembrane helix</keyword>
<organism evidence="3 4">
    <name type="scientific">Nonlabens agnitus</name>
    <dbReference type="NCBI Taxonomy" id="870484"/>
    <lineage>
        <taxon>Bacteria</taxon>
        <taxon>Pseudomonadati</taxon>
        <taxon>Bacteroidota</taxon>
        <taxon>Flavobacteriia</taxon>
        <taxon>Flavobacteriales</taxon>
        <taxon>Flavobacteriaceae</taxon>
        <taxon>Nonlabens</taxon>
    </lineage>
</organism>
<feature type="region of interest" description="Disordered" evidence="1">
    <location>
        <begin position="175"/>
        <end position="195"/>
    </location>
</feature>